<protein>
    <submittedName>
        <fullName evidence="5">Putative HTH-type transcriptional regulator</fullName>
    </submittedName>
</protein>
<dbReference type="PANTHER" id="PTHR33164">
    <property type="entry name" value="TRANSCRIPTIONAL REGULATOR, MARR FAMILY"/>
    <property type="match status" value="1"/>
</dbReference>
<dbReference type="Proteomes" id="UP000324233">
    <property type="component" value="Chromosome"/>
</dbReference>
<dbReference type="GO" id="GO:0006950">
    <property type="term" value="P:response to stress"/>
    <property type="evidence" value="ECO:0007669"/>
    <property type="project" value="TreeGrafter"/>
</dbReference>
<dbReference type="Pfam" id="PF12802">
    <property type="entry name" value="MarR_2"/>
    <property type="match status" value="1"/>
</dbReference>
<dbReference type="KEGG" id="agv:OJF2_42410"/>
<dbReference type="SUPFAM" id="SSF46785">
    <property type="entry name" value="Winged helix' DNA-binding domain"/>
    <property type="match status" value="1"/>
</dbReference>
<evidence type="ECO:0000256" key="3">
    <source>
        <dbReference type="ARBA" id="ARBA00023163"/>
    </source>
</evidence>
<evidence type="ECO:0000256" key="1">
    <source>
        <dbReference type="ARBA" id="ARBA00023015"/>
    </source>
</evidence>
<dbReference type="RefSeq" id="WP_148595458.1">
    <property type="nucleotide sequence ID" value="NZ_CP042997.1"/>
</dbReference>
<keyword evidence="1" id="KW-0805">Transcription regulation</keyword>
<dbReference type="InterPro" id="IPR036388">
    <property type="entry name" value="WH-like_DNA-bd_sf"/>
</dbReference>
<evidence type="ECO:0000256" key="2">
    <source>
        <dbReference type="ARBA" id="ARBA00023125"/>
    </source>
</evidence>
<feature type="domain" description="HTH marR-type" evidence="4">
    <location>
        <begin position="23"/>
        <end position="155"/>
    </location>
</feature>
<keyword evidence="3" id="KW-0804">Transcription</keyword>
<sequence>MSPTRKPHSRSLPVLHDDPRPWEVKVAVALVEFHGRLERHLSEELARHGTTLAQFDALMTLCLGEGLTQQDLAERLLVTKANVVGLIDRMEAAGLVERRPDPDDRRVNRIYLTVAGRRLARAAKPGEEAVLKGIFGRLSQDELRQLHGMLARLNAGCSEAE</sequence>
<dbReference type="InterPro" id="IPR036390">
    <property type="entry name" value="WH_DNA-bd_sf"/>
</dbReference>
<gene>
    <name evidence="5" type="ORF">OJF2_42410</name>
</gene>
<dbReference type="AlphaFoldDB" id="A0A5B9W4T9"/>
<accession>A0A5B9W4T9</accession>
<proteinExistence type="predicted"/>
<evidence type="ECO:0000313" key="6">
    <source>
        <dbReference type="Proteomes" id="UP000324233"/>
    </source>
</evidence>
<evidence type="ECO:0000259" key="4">
    <source>
        <dbReference type="PROSITE" id="PS50995"/>
    </source>
</evidence>
<dbReference type="GO" id="GO:0003700">
    <property type="term" value="F:DNA-binding transcription factor activity"/>
    <property type="evidence" value="ECO:0007669"/>
    <property type="project" value="InterPro"/>
</dbReference>
<evidence type="ECO:0000313" key="5">
    <source>
        <dbReference type="EMBL" id="QEH35686.1"/>
    </source>
</evidence>
<dbReference type="PRINTS" id="PR00598">
    <property type="entry name" value="HTHMARR"/>
</dbReference>
<name>A0A5B9W4T9_9BACT</name>
<dbReference type="InterPro" id="IPR000835">
    <property type="entry name" value="HTH_MarR-typ"/>
</dbReference>
<dbReference type="OrthoDB" id="32523at2"/>
<keyword evidence="6" id="KW-1185">Reference proteome</keyword>
<dbReference type="InterPro" id="IPR023187">
    <property type="entry name" value="Tscrpt_reg_MarR-type_CS"/>
</dbReference>
<dbReference type="Gene3D" id="1.10.10.10">
    <property type="entry name" value="Winged helix-like DNA-binding domain superfamily/Winged helix DNA-binding domain"/>
    <property type="match status" value="1"/>
</dbReference>
<reference evidence="5 6" key="1">
    <citation type="submission" date="2019-08" db="EMBL/GenBank/DDBJ databases">
        <title>Deep-cultivation of Planctomycetes and their phenomic and genomic characterization uncovers novel biology.</title>
        <authorList>
            <person name="Wiegand S."/>
            <person name="Jogler M."/>
            <person name="Boedeker C."/>
            <person name="Pinto D."/>
            <person name="Vollmers J."/>
            <person name="Rivas-Marin E."/>
            <person name="Kohn T."/>
            <person name="Peeters S.H."/>
            <person name="Heuer A."/>
            <person name="Rast P."/>
            <person name="Oberbeckmann S."/>
            <person name="Bunk B."/>
            <person name="Jeske O."/>
            <person name="Meyerdierks A."/>
            <person name="Storesund J.E."/>
            <person name="Kallscheuer N."/>
            <person name="Luecker S."/>
            <person name="Lage O.M."/>
            <person name="Pohl T."/>
            <person name="Merkel B.J."/>
            <person name="Hornburger P."/>
            <person name="Mueller R.-W."/>
            <person name="Bruemmer F."/>
            <person name="Labrenz M."/>
            <person name="Spormann A.M."/>
            <person name="Op den Camp H."/>
            <person name="Overmann J."/>
            <person name="Amann R."/>
            <person name="Jetten M.S.M."/>
            <person name="Mascher T."/>
            <person name="Medema M.H."/>
            <person name="Devos D.P."/>
            <person name="Kaster A.-K."/>
            <person name="Ovreas L."/>
            <person name="Rohde M."/>
            <person name="Galperin M.Y."/>
            <person name="Jogler C."/>
        </authorList>
    </citation>
    <scope>NUCLEOTIDE SEQUENCE [LARGE SCALE GENOMIC DNA]</scope>
    <source>
        <strain evidence="5 6">OJF2</strain>
    </source>
</reference>
<dbReference type="PANTHER" id="PTHR33164:SF43">
    <property type="entry name" value="HTH-TYPE TRANSCRIPTIONAL REPRESSOR YETL"/>
    <property type="match status" value="1"/>
</dbReference>
<keyword evidence="2" id="KW-0238">DNA-binding</keyword>
<dbReference type="InterPro" id="IPR039422">
    <property type="entry name" value="MarR/SlyA-like"/>
</dbReference>
<dbReference type="EMBL" id="CP042997">
    <property type="protein sequence ID" value="QEH35686.1"/>
    <property type="molecule type" value="Genomic_DNA"/>
</dbReference>
<dbReference type="PROSITE" id="PS50995">
    <property type="entry name" value="HTH_MARR_2"/>
    <property type="match status" value="1"/>
</dbReference>
<organism evidence="5 6">
    <name type="scientific">Aquisphaera giovannonii</name>
    <dbReference type="NCBI Taxonomy" id="406548"/>
    <lineage>
        <taxon>Bacteria</taxon>
        <taxon>Pseudomonadati</taxon>
        <taxon>Planctomycetota</taxon>
        <taxon>Planctomycetia</taxon>
        <taxon>Isosphaerales</taxon>
        <taxon>Isosphaeraceae</taxon>
        <taxon>Aquisphaera</taxon>
    </lineage>
</organism>
<dbReference type="PROSITE" id="PS01117">
    <property type="entry name" value="HTH_MARR_1"/>
    <property type="match status" value="1"/>
</dbReference>
<dbReference type="GO" id="GO:0003677">
    <property type="term" value="F:DNA binding"/>
    <property type="evidence" value="ECO:0007669"/>
    <property type="project" value="UniProtKB-KW"/>
</dbReference>
<dbReference type="SMART" id="SM00347">
    <property type="entry name" value="HTH_MARR"/>
    <property type="match status" value="1"/>
</dbReference>